<feature type="domain" description="Lactate/malate dehydrogenase C-terminal" evidence="1">
    <location>
        <begin position="30"/>
        <end position="105"/>
    </location>
</feature>
<dbReference type="Gene3D" id="3.90.110.10">
    <property type="entry name" value="Lactate dehydrogenase/glycoside hydrolase, family 4, C-terminal"/>
    <property type="match status" value="1"/>
</dbReference>
<dbReference type="OrthoDB" id="1109846at2759"/>
<accession>A0A9D5HAS2</accession>
<dbReference type="InterPro" id="IPR001557">
    <property type="entry name" value="L-lactate/malate_DH"/>
</dbReference>
<dbReference type="GO" id="GO:0004459">
    <property type="term" value="F:L-lactate dehydrogenase (NAD+) activity"/>
    <property type="evidence" value="ECO:0007669"/>
    <property type="project" value="TreeGrafter"/>
</dbReference>
<name>A0A9D5HAS2_9LILI</name>
<dbReference type="SUPFAM" id="SSF56327">
    <property type="entry name" value="LDH C-terminal domain-like"/>
    <property type="match status" value="1"/>
</dbReference>
<dbReference type="InterPro" id="IPR015955">
    <property type="entry name" value="Lactate_DH/Glyco_Ohase_4_C"/>
</dbReference>
<dbReference type="PANTHER" id="PTHR43128:SF16">
    <property type="entry name" value="L-LACTATE DEHYDROGENASE"/>
    <property type="match status" value="1"/>
</dbReference>
<keyword evidence="3" id="KW-1185">Reference proteome</keyword>
<protein>
    <recommendedName>
        <fullName evidence="1">Lactate/malate dehydrogenase C-terminal domain-containing protein</fullName>
    </recommendedName>
</protein>
<evidence type="ECO:0000259" key="1">
    <source>
        <dbReference type="Pfam" id="PF02866"/>
    </source>
</evidence>
<dbReference type="Proteomes" id="UP001085076">
    <property type="component" value="Miscellaneous, Linkage group lg06"/>
</dbReference>
<reference evidence="2" key="2">
    <citation type="journal article" date="2022" name="Hortic Res">
        <title>The genome of Dioscorea zingiberensis sheds light on the biosynthesis, origin and evolution of the medicinally important diosgenin saponins.</title>
        <authorList>
            <person name="Li Y."/>
            <person name="Tan C."/>
            <person name="Li Z."/>
            <person name="Guo J."/>
            <person name="Li S."/>
            <person name="Chen X."/>
            <person name="Wang C."/>
            <person name="Dai X."/>
            <person name="Yang H."/>
            <person name="Song W."/>
            <person name="Hou L."/>
            <person name="Xu J."/>
            <person name="Tong Z."/>
            <person name="Xu A."/>
            <person name="Yuan X."/>
            <person name="Wang W."/>
            <person name="Yang Q."/>
            <person name="Chen L."/>
            <person name="Sun Z."/>
            <person name="Wang K."/>
            <person name="Pan B."/>
            <person name="Chen J."/>
            <person name="Bao Y."/>
            <person name="Liu F."/>
            <person name="Qi X."/>
            <person name="Gang D.R."/>
            <person name="Wen J."/>
            <person name="Li J."/>
        </authorList>
    </citation>
    <scope>NUCLEOTIDE SEQUENCE</scope>
    <source>
        <strain evidence="2">Dzin_1.0</strain>
    </source>
</reference>
<dbReference type="Pfam" id="PF02866">
    <property type="entry name" value="Ldh_1_C"/>
    <property type="match status" value="1"/>
</dbReference>
<dbReference type="GO" id="GO:0006089">
    <property type="term" value="P:lactate metabolic process"/>
    <property type="evidence" value="ECO:0007669"/>
    <property type="project" value="TreeGrafter"/>
</dbReference>
<dbReference type="InterPro" id="IPR022383">
    <property type="entry name" value="Lactate/malate_DH_C"/>
</dbReference>
<dbReference type="PANTHER" id="PTHR43128">
    <property type="entry name" value="L-2-HYDROXYCARBOXYLATE DEHYDROGENASE (NAD(P)(+))"/>
    <property type="match status" value="1"/>
</dbReference>
<sequence length="222" mass="24360">MVVSNRMDMLTYIAWKLSRFLPNRVIGSGTNLDSSRFRFLRADNLQVNAQDVQAYIAREHGDSSVALWSSISVGGVPVLGSLKHQQIAYEDSALECICKAVVQSTYEGSNEEEILSFSSSPSRPFLTFVLMKPTGNGIITGGADSRFEAGGEAKSERPLEAEGGGELAWWTNAGFFKVGDANGVGRKAFEEEVGAYEKRDLVRWPEMRGWAAGMVARRKRLG</sequence>
<dbReference type="PRINTS" id="PR00086">
    <property type="entry name" value="LLDHDRGNASE"/>
</dbReference>
<reference evidence="2" key="1">
    <citation type="submission" date="2021-03" db="EMBL/GenBank/DDBJ databases">
        <authorList>
            <person name="Li Z."/>
            <person name="Yang C."/>
        </authorList>
    </citation>
    <scope>NUCLEOTIDE SEQUENCE</scope>
    <source>
        <strain evidence="2">Dzin_1.0</strain>
        <tissue evidence="2">Leaf</tissue>
    </source>
</reference>
<evidence type="ECO:0000313" key="3">
    <source>
        <dbReference type="Proteomes" id="UP001085076"/>
    </source>
</evidence>
<evidence type="ECO:0000313" key="2">
    <source>
        <dbReference type="EMBL" id="KAJ0969497.1"/>
    </source>
</evidence>
<proteinExistence type="predicted"/>
<comment type="caution">
    <text evidence="2">The sequence shown here is derived from an EMBL/GenBank/DDBJ whole genome shotgun (WGS) entry which is preliminary data.</text>
</comment>
<dbReference type="Gene3D" id="3.40.50.720">
    <property type="entry name" value="NAD(P)-binding Rossmann-like Domain"/>
    <property type="match status" value="1"/>
</dbReference>
<dbReference type="AlphaFoldDB" id="A0A9D5HAS2"/>
<dbReference type="EMBL" id="JAGGNH010000006">
    <property type="protein sequence ID" value="KAJ0969497.1"/>
    <property type="molecule type" value="Genomic_DNA"/>
</dbReference>
<gene>
    <name evidence="2" type="ORF">J5N97_022374</name>
</gene>
<organism evidence="2 3">
    <name type="scientific">Dioscorea zingiberensis</name>
    <dbReference type="NCBI Taxonomy" id="325984"/>
    <lineage>
        <taxon>Eukaryota</taxon>
        <taxon>Viridiplantae</taxon>
        <taxon>Streptophyta</taxon>
        <taxon>Embryophyta</taxon>
        <taxon>Tracheophyta</taxon>
        <taxon>Spermatophyta</taxon>
        <taxon>Magnoliopsida</taxon>
        <taxon>Liliopsida</taxon>
        <taxon>Dioscoreales</taxon>
        <taxon>Dioscoreaceae</taxon>
        <taxon>Dioscorea</taxon>
    </lineage>
</organism>